<accession>A0AA39FWT9</accession>
<reference evidence="1" key="1">
    <citation type="journal article" date="2023" name="bioRxiv">
        <title>Scaffold-level genome assemblies of two parasitoid biocontrol wasps reveal the parthenogenesis mechanism and an associated novel virus.</title>
        <authorList>
            <person name="Inwood S."/>
            <person name="Skelly J."/>
            <person name="Guhlin J."/>
            <person name="Harrop T."/>
            <person name="Goldson S."/>
            <person name="Dearden P."/>
        </authorList>
    </citation>
    <scope>NUCLEOTIDE SEQUENCE</scope>
    <source>
        <strain evidence="1">Irish</strain>
        <tissue evidence="1">Whole body</tissue>
    </source>
</reference>
<proteinExistence type="predicted"/>
<name>A0AA39FWT9_9HYME</name>
<organism evidence="1 2">
    <name type="scientific">Microctonus aethiopoides</name>
    <dbReference type="NCBI Taxonomy" id="144406"/>
    <lineage>
        <taxon>Eukaryota</taxon>
        <taxon>Metazoa</taxon>
        <taxon>Ecdysozoa</taxon>
        <taxon>Arthropoda</taxon>
        <taxon>Hexapoda</taxon>
        <taxon>Insecta</taxon>
        <taxon>Pterygota</taxon>
        <taxon>Neoptera</taxon>
        <taxon>Endopterygota</taxon>
        <taxon>Hymenoptera</taxon>
        <taxon>Apocrita</taxon>
        <taxon>Ichneumonoidea</taxon>
        <taxon>Braconidae</taxon>
        <taxon>Euphorinae</taxon>
        <taxon>Microctonus</taxon>
    </lineage>
</organism>
<protein>
    <submittedName>
        <fullName evidence="1">Uncharacterized protein</fullName>
    </submittedName>
</protein>
<keyword evidence="2" id="KW-1185">Reference proteome</keyword>
<dbReference type="AlphaFoldDB" id="A0AA39FWT9"/>
<reference evidence="1" key="2">
    <citation type="submission" date="2023-03" db="EMBL/GenBank/DDBJ databases">
        <authorList>
            <person name="Inwood S.N."/>
            <person name="Skelly J.G."/>
            <person name="Guhlin J."/>
            <person name="Harrop T.W.R."/>
            <person name="Goldson S.G."/>
            <person name="Dearden P.K."/>
        </authorList>
    </citation>
    <scope>NUCLEOTIDE SEQUENCE</scope>
    <source>
        <strain evidence="1">Irish</strain>
        <tissue evidence="1">Whole body</tissue>
    </source>
</reference>
<dbReference type="Proteomes" id="UP001168990">
    <property type="component" value="Unassembled WGS sequence"/>
</dbReference>
<evidence type="ECO:0000313" key="2">
    <source>
        <dbReference type="Proteomes" id="UP001168990"/>
    </source>
</evidence>
<evidence type="ECO:0000313" key="1">
    <source>
        <dbReference type="EMBL" id="KAK0177133.1"/>
    </source>
</evidence>
<sequence>MDRKSGQKSCSRADRKKKRRFLSNQFTVGEDNIYTSASAAKLKKFGDEEIIINKNFGIQNCIEINRRIVTAMRLLGATCLAVAIFNEGHLPILQIMELMGITVGTEAHTFVIRRNVVRIDRSKLRTPATSKEGRTARLAERTSQELAYEVEESPMYGSGIAD</sequence>
<gene>
    <name evidence="1" type="ORF">PV328_001212</name>
</gene>
<dbReference type="EMBL" id="JAQQBS010000001">
    <property type="protein sequence ID" value="KAK0177133.1"/>
    <property type="molecule type" value="Genomic_DNA"/>
</dbReference>
<comment type="caution">
    <text evidence="1">The sequence shown here is derived from an EMBL/GenBank/DDBJ whole genome shotgun (WGS) entry which is preliminary data.</text>
</comment>